<protein>
    <submittedName>
        <fullName evidence="1">Uncharacterized protein</fullName>
    </submittedName>
</protein>
<reference evidence="1" key="1">
    <citation type="submission" date="2022-07" db="EMBL/GenBank/DDBJ databases">
        <title>Phylogenomic reconstructions and comparative analyses of Kickxellomycotina fungi.</title>
        <authorList>
            <person name="Reynolds N.K."/>
            <person name="Stajich J.E."/>
            <person name="Barry K."/>
            <person name="Grigoriev I.V."/>
            <person name="Crous P."/>
            <person name="Smith M.E."/>
        </authorList>
    </citation>
    <scope>NUCLEOTIDE SEQUENCE</scope>
    <source>
        <strain evidence="1">RSA 476</strain>
    </source>
</reference>
<name>A0A9W8IMG0_9FUNG</name>
<comment type="caution">
    <text evidence="1">The sequence shown here is derived from an EMBL/GenBank/DDBJ whole genome shotgun (WGS) entry which is preliminary data.</text>
</comment>
<evidence type="ECO:0000313" key="2">
    <source>
        <dbReference type="Proteomes" id="UP001140074"/>
    </source>
</evidence>
<dbReference type="AlphaFoldDB" id="A0A9W8IMG0"/>
<proteinExistence type="predicted"/>
<organism evidence="1 2">
    <name type="scientific">Coemansia aciculifera</name>
    <dbReference type="NCBI Taxonomy" id="417176"/>
    <lineage>
        <taxon>Eukaryota</taxon>
        <taxon>Fungi</taxon>
        <taxon>Fungi incertae sedis</taxon>
        <taxon>Zoopagomycota</taxon>
        <taxon>Kickxellomycotina</taxon>
        <taxon>Kickxellomycetes</taxon>
        <taxon>Kickxellales</taxon>
        <taxon>Kickxellaceae</taxon>
        <taxon>Coemansia</taxon>
    </lineage>
</organism>
<accession>A0A9W8IMG0</accession>
<dbReference type="EMBL" id="JANBUY010000227">
    <property type="protein sequence ID" value="KAJ2861379.1"/>
    <property type="molecule type" value="Genomic_DNA"/>
</dbReference>
<keyword evidence="2" id="KW-1185">Reference proteome</keyword>
<dbReference type="Proteomes" id="UP001140074">
    <property type="component" value="Unassembled WGS sequence"/>
</dbReference>
<sequence length="402" mass="44682">MPSTSEQPLDNATASPGTESNISAFVQRVKQITPMLKDTRISILTRDFRQHQFPVQYLENLAAQLSQHTADIDYEFYNQPVIIGQRLSGLQADSNDGGKQIIQLAQRNASTLQLLDIDVDANMDMTSLIQNADGSYVQYSCLHTFNLTGPQDLDESQPPSFPDALPFPSLRHLQIKYVYPFGDGTMFRGKAATLETLSLSPSPSITRVLQVYKIFTPVSHPRLQRVKVQLDMDSEPSLFDSNIDYMQFVLSIGPNVPVRDISGLSMGPRPQSILLMLGEYTSIQVLNLGALHLNLWDVIALVKVLPLLSDLHTMLPVLGSQPDGFAEPEALCAVRCVLLLALVCPNFDYAIVVEMKRKLFMACISEMTSTDGFRPHAAWLRRLLFGGSKNEIRSVKSVLAEE</sequence>
<gene>
    <name evidence="1" type="ORF">GGH94_004946</name>
</gene>
<evidence type="ECO:0000313" key="1">
    <source>
        <dbReference type="EMBL" id="KAJ2861379.1"/>
    </source>
</evidence>